<sequence>MISHYGVKVRPREFKGEMVVNDLVWTIWSDLDVYLVTPSTTKTGVEDVGSDWHAVRKLGANVEAAFALSLVGCLHDGISMQMAILLQEIRCDKGSDQRPIVEPTPLYHLQPLAAALPSRPPTQRLLTVSSTVARIHETITDLWVEVTTEVVMVLAAPETGDTTADGSATIAASLLQPTSTIAEAKMKIQIHRQRITKQWWGYGTWRIGVLESTTAGYVQLGAVKAGDSLAQTCCLSCRHSGCLGGEAAIDTELEARMGEFLVVTAVFCRLNL</sequence>
<proteinExistence type="predicted"/>
<dbReference type="EMBL" id="UYRS01018702">
    <property type="protein sequence ID" value="VDK39274.1"/>
    <property type="molecule type" value="Genomic_DNA"/>
</dbReference>
<reference evidence="1 2" key="2">
    <citation type="submission" date="2018-11" db="EMBL/GenBank/DDBJ databases">
        <authorList>
            <consortium name="Pathogen Informatics"/>
        </authorList>
    </citation>
    <scope>NUCLEOTIDE SEQUENCE [LARGE SCALE GENOMIC DNA]</scope>
</reference>
<evidence type="ECO:0000313" key="3">
    <source>
        <dbReference type="WBParaSite" id="TASK_0000793301-mRNA-1"/>
    </source>
</evidence>
<accession>A0A0R3WBC5</accession>
<dbReference type="AlphaFoldDB" id="A0A0R3WBC5"/>
<dbReference type="WBParaSite" id="TASK_0000793301-mRNA-1">
    <property type="protein sequence ID" value="TASK_0000793301-mRNA-1"/>
    <property type="gene ID" value="TASK_0000793301"/>
</dbReference>
<dbReference type="Proteomes" id="UP000282613">
    <property type="component" value="Unassembled WGS sequence"/>
</dbReference>
<gene>
    <name evidence="1" type="ORF">TASK_LOCUS7934</name>
</gene>
<name>A0A0R3WBC5_TAEAS</name>
<reference evidence="3" key="1">
    <citation type="submission" date="2017-02" db="UniProtKB">
        <authorList>
            <consortium name="WormBaseParasite"/>
        </authorList>
    </citation>
    <scope>IDENTIFICATION</scope>
</reference>
<protein>
    <submittedName>
        <fullName evidence="1 3">Uncharacterized protein</fullName>
    </submittedName>
</protein>
<keyword evidence="2" id="KW-1185">Reference proteome</keyword>
<evidence type="ECO:0000313" key="1">
    <source>
        <dbReference type="EMBL" id="VDK39274.1"/>
    </source>
</evidence>
<evidence type="ECO:0000313" key="2">
    <source>
        <dbReference type="Proteomes" id="UP000282613"/>
    </source>
</evidence>
<organism evidence="3">
    <name type="scientific">Taenia asiatica</name>
    <name type="common">Asian tapeworm</name>
    <dbReference type="NCBI Taxonomy" id="60517"/>
    <lineage>
        <taxon>Eukaryota</taxon>
        <taxon>Metazoa</taxon>
        <taxon>Spiralia</taxon>
        <taxon>Lophotrochozoa</taxon>
        <taxon>Platyhelminthes</taxon>
        <taxon>Cestoda</taxon>
        <taxon>Eucestoda</taxon>
        <taxon>Cyclophyllidea</taxon>
        <taxon>Taeniidae</taxon>
        <taxon>Taenia</taxon>
    </lineage>
</organism>